<gene>
    <name evidence="1" type="ORF">CPELLU_LOCUS6645</name>
</gene>
<keyword evidence="2" id="KW-1185">Reference proteome</keyword>
<evidence type="ECO:0000313" key="2">
    <source>
        <dbReference type="Proteomes" id="UP000789759"/>
    </source>
</evidence>
<name>A0A9N9G912_9GLOM</name>
<dbReference type="PANTHER" id="PTHR31252:SF11">
    <property type="entry name" value="DUF4419 DOMAIN-CONTAINING PROTEIN"/>
    <property type="match status" value="1"/>
</dbReference>
<dbReference type="AlphaFoldDB" id="A0A9N9G912"/>
<dbReference type="EMBL" id="CAJVQA010004184">
    <property type="protein sequence ID" value="CAG8593398.1"/>
    <property type="molecule type" value="Genomic_DNA"/>
</dbReference>
<evidence type="ECO:0000313" key="1">
    <source>
        <dbReference type="EMBL" id="CAG8593398.1"/>
    </source>
</evidence>
<dbReference type="Pfam" id="PF14388">
    <property type="entry name" value="DUF4419"/>
    <property type="match status" value="2"/>
</dbReference>
<protein>
    <submittedName>
        <fullName evidence="1">10592_t:CDS:1</fullName>
    </submittedName>
</protein>
<sequence>MQATNTYSTFYDSFVAAIFHAYNNHQLLRLSPDVWLAIAQDVSHHINYNAEKFRSRFVNHEGKKDIVVPSADILYETSHYTLEASRIVLLDTVKIYFKHIAMLVCGIPKVTLEGTLEDWIKIQKKVIQLRKLNLELDFWLDRLDSVIWNLVVTYRGEID</sequence>
<dbReference type="PANTHER" id="PTHR31252">
    <property type="entry name" value="DUF4419 DOMAIN-CONTAINING PROTEIN"/>
    <property type="match status" value="1"/>
</dbReference>
<proteinExistence type="predicted"/>
<dbReference type="Proteomes" id="UP000789759">
    <property type="component" value="Unassembled WGS sequence"/>
</dbReference>
<organism evidence="1 2">
    <name type="scientific">Cetraspora pellucida</name>
    <dbReference type="NCBI Taxonomy" id="1433469"/>
    <lineage>
        <taxon>Eukaryota</taxon>
        <taxon>Fungi</taxon>
        <taxon>Fungi incertae sedis</taxon>
        <taxon>Mucoromycota</taxon>
        <taxon>Glomeromycotina</taxon>
        <taxon>Glomeromycetes</taxon>
        <taxon>Diversisporales</taxon>
        <taxon>Gigasporaceae</taxon>
        <taxon>Cetraspora</taxon>
    </lineage>
</organism>
<reference evidence="1" key="1">
    <citation type="submission" date="2021-06" db="EMBL/GenBank/DDBJ databases">
        <authorList>
            <person name="Kallberg Y."/>
            <person name="Tangrot J."/>
            <person name="Rosling A."/>
        </authorList>
    </citation>
    <scope>NUCLEOTIDE SEQUENCE</scope>
    <source>
        <strain evidence="1">FL966</strain>
    </source>
</reference>
<dbReference type="InterPro" id="IPR025533">
    <property type="entry name" value="DUF4419"/>
</dbReference>
<dbReference type="OrthoDB" id="9978173at2759"/>
<comment type="caution">
    <text evidence="1">The sequence shown here is derived from an EMBL/GenBank/DDBJ whole genome shotgun (WGS) entry which is preliminary data.</text>
</comment>
<accession>A0A9N9G912</accession>